<keyword evidence="6 11" id="KW-1133">Transmembrane helix</keyword>
<dbReference type="PANTHER" id="PTHR11003">
    <property type="entry name" value="POTASSIUM CHANNEL, SUBFAMILY K"/>
    <property type="match status" value="1"/>
</dbReference>
<keyword evidence="3" id="KW-0813">Transport</keyword>
<dbReference type="GO" id="GO:0022841">
    <property type="term" value="F:potassium ion leak channel activity"/>
    <property type="evidence" value="ECO:0007669"/>
    <property type="project" value="TreeGrafter"/>
</dbReference>
<dbReference type="Gene3D" id="1.10.287.70">
    <property type="match status" value="2"/>
</dbReference>
<dbReference type="PRINTS" id="PR01333">
    <property type="entry name" value="2POREKCHANEL"/>
</dbReference>
<dbReference type="Gramene" id="Kaladp0008s0260.1.v1.1">
    <property type="protein sequence ID" value="Kaladp0008s0260.1.v1.1"/>
    <property type="gene ID" value="Kaladp0008s0260.v1.1"/>
</dbReference>
<name>A0A7N0RC36_KALFE</name>
<dbReference type="PANTHER" id="PTHR11003:SF291">
    <property type="entry name" value="IP11374P"/>
    <property type="match status" value="1"/>
</dbReference>
<evidence type="ECO:0000256" key="1">
    <source>
        <dbReference type="ARBA" id="ARBA00004141"/>
    </source>
</evidence>
<evidence type="ECO:0000256" key="2">
    <source>
        <dbReference type="ARBA" id="ARBA00010159"/>
    </source>
</evidence>
<reference evidence="13" key="1">
    <citation type="submission" date="2021-01" db="UniProtKB">
        <authorList>
            <consortium name="EnsemblPlants"/>
        </authorList>
    </citation>
    <scope>IDENTIFICATION</scope>
</reference>
<feature type="domain" description="Potassium channel" evidence="12">
    <location>
        <begin position="186"/>
        <end position="258"/>
    </location>
</feature>
<dbReference type="SUPFAM" id="SSF81324">
    <property type="entry name" value="Voltage-gated potassium channels"/>
    <property type="match status" value="2"/>
</dbReference>
<sequence length="344" mass="37555">MGHVNGDKPPEVPAAVAGLDLQPLTSRKAPPKRRYRRCRSAPVQPADEGSQTSRPGNILKHLQPSFRIVAIFLAVYLGVGTLCFSVVGHHIKGKKTNAVLDAVYLSVVTMTTVGYGDLVPDSVFTKLMACAYVFLGMALVGLLLANAADYLVERQEMLLAKALLDVTEEGETKKVKYKCVTVVVILSVLVAVGISVLMWVENLSFVDAFYCACCTVSTLGYGDVSFTTTIGRIFAVFWIPAGTLCAAQFYLYIAELATEKKRKSLVKWVLTRKMTKLDLEAADFDGDGAVDAAEFVIFKMKELGKITSRDVELCLEEFEHLDVDQTGTLSTLDINLADLVIPQN</sequence>
<feature type="transmembrane region" description="Helical" evidence="11">
    <location>
        <begin position="131"/>
        <end position="152"/>
    </location>
</feature>
<dbReference type="AlphaFoldDB" id="A0A7N0RC36"/>
<dbReference type="GO" id="GO:0030322">
    <property type="term" value="P:stabilization of membrane potential"/>
    <property type="evidence" value="ECO:0007669"/>
    <property type="project" value="TreeGrafter"/>
</dbReference>
<evidence type="ECO:0000256" key="3">
    <source>
        <dbReference type="ARBA" id="ARBA00022448"/>
    </source>
</evidence>
<evidence type="ECO:0000256" key="11">
    <source>
        <dbReference type="SAM" id="Phobius"/>
    </source>
</evidence>
<dbReference type="OMA" id="VAEWNTE"/>
<proteinExistence type="inferred from homology"/>
<evidence type="ECO:0000313" key="13">
    <source>
        <dbReference type="EnsemblPlants" id="Kaladp0008s0260.1.v1.1"/>
    </source>
</evidence>
<feature type="transmembrane region" description="Helical" evidence="11">
    <location>
        <begin position="233"/>
        <end position="253"/>
    </location>
</feature>
<keyword evidence="5" id="KW-0106">Calcium</keyword>
<dbReference type="InterPro" id="IPR011992">
    <property type="entry name" value="EF-hand-dom_pair"/>
</dbReference>
<evidence type="ECO:0000256" key="10">
    <source>
        <dbReference type="SAM" id="MobiDB-lite"/>
    </source>
</evidence>
<dbReference type="SUPFAM" id="SSF47473">
    <property type="entry name" value="EF-hand"/>
    <property type="match status" value="1"/>
</dbReference>
<keyword evidence="8 11" id="KW-0472">Membrane</keyword>
<feature type="domain" description="Potassium channel" evidence="12">
    <location>
        <begin position="79"/>
        <end position="152"/>
    </location>
</feature>
<evidence type="ECO:0000256" key="5">
    <source>
        <dbReference type="ARBA" id="ARBA00022837"/>
    </source>
</evidence>
<evidence type="ECO:0000256" key="8">
    <source>
        <dbReference type="ARBA" id="ARBA00023136"/>
    </source>
</evidence>
<dbReference type="InterPro" id="IPR003280">
    <property type="entry name" value="2pore_dom_K_chnl"/>
</dbReference>
<evidence type="ECO:0000313" key="14">
    <source>
        <dbReference type="Proteomes" id="UP000594263"/>
    </source>
</evidence>
<dbReference type="InterPro" id="IPR013099">
    <property type="entry name" value="K_chnl_dom"/>
</dbReference>
<feature type="compositionally biased region" description="Basic residues" evidence="10">
    <location>
        <begin position="29"/>
        <end position="39"/>
    </location>
</feature>
<comment type="similarity">
    <text evidence="2">Belongs to the two pore domain potassium channel (TC 1.A.1.7) family.</text>
</comment>
<feature type="transmembrane region" description="Helical" evidence="11">
    <location>
        <begin position="99"/>
        <end position="119"/>
    </location>
</feature>
<dbReference type="Proteomes" id="UP000594263">
    <property type="component" value="Unplaced"/>
</dbReference>
<dbReference type="Gene3D" id="1.10.238.10">
    <property type="entry name" value="EF-hand"/>
    <property type="match status" value="2"/>
</dbReference>
<protein>
    <recommendedName>
        <fullName evidence="12">Potassium channel domain-containing protein</fullName>
    </recommendedName>
</protein>
<keyword evidence="14" id="KW-1185">Reference proteome</keyword>
<comment type="subcellular location">
    <subcellularLocation>
        <location evidence="1">Membrane</location>
        <topology evidence="1">Multi-pass membrane protein</topology>
    </subcellularLocation>
</comment>
<dbReference type="GO" id="GO:0005774">
    <property type="term" value="C:vacuolar membrane"/>
    <property type="evidence" value="ECO:0007669"/>
    <property type="project" value="UniProtKB-ARBA"/>
</dbReference>
<dbReference type="GO" id="GO:0005886">
    <property type="term" value="C:plasma membrane"/>
    <property type="evidence" value="ECO:0007669"/>
    <property type="project" value="TreeGrafter"/>
</dbReference>
<evidence type="ECO:0000256" key="9">
    <source>
        <dbReference type="ARBA" id="ARBA00023303"/>
    </source>
</evidence>
<feature type="region of interest" description="Disordered" evidence="10">
    <location>
        <begin position="1"/>
        <end position="56"/>
    </location>
</feature>
<dbReference type="InterPro" id="IPR018247">
    <property type="entry name" value="EF_Hand_1_Ca_BS"/>
</dbReference>
<dbReference type="PROSITE" id="PS00018">
    <property type="entry name" value="EF_HAND_1"/>
    <property type="match status" value="2"/>
</dbReference>
<keyword evidence="7" id="KW-0406">Ion transport</keyword>
<dbReference type="EnsemblPlants" id="Kaladp0008s0260.1.v1.1">
    <property type="protein sequence ID" value="Kaladp0008s0260.1.v1.1"/>
    <property type="gene ID" value="Kaladp0008s0260.v1.1"/>
</dbReference>
<evidence type="ECO:0000256" key="4">
    <source>
        <dbReference type="ARBA" id="ARBA00022692"/>
    </source>
</evidence>
<keyword evidence="4 11" id="KW-0812">Transmembrane</keyword>
<evidence type="ECO:0000256" key="7">
    <source>
        <dbReference type="ARBA" id="ARBA00023065"/>
    </source>
</evidence>
<dbReference type="GO" id="GO:0015271">
    <property type="term" value="F:outward rectifier potassium channel activity"/>
    <property type="evidence" value="ECO:0007669"/>
    <property type="project" value="TreeGrafter"/>
</dbReference>
<evidence type="ECO:0000259" key="12">
    <source>
        <dbReference type="Pfam" id="PF07885"/>
    </source>
</evidence>
<feature type="transmembrane region" description="Helical" evidence="11">
    <location>
        <begin position="179"/>
        <end position="200"/>
    </location>
</feature>
<evidence type="ECO:0000256" key="6">
    <source>
        <dbReference type="ARBA" id="ARBA00022989"/>
    </source>
</evidence>
<feature type="transmembrane region" description="Helical" evidence="11">
    <location>
        <begin position="66"/>
        <end position="87"/>
    </location>
</feature>
<accession>A0A7N0RC36</accession>
<feature type="compositionally biased region" description="Basic and acidic residues" evidence="10">
    <location>
        <begin position="1"/>
        <end position="10"/>
    </location>
</feature>
<organism evidence="13 14">
    <name type="scientific">Kalanchoe fedtschenkoi</name>
    <name type="common">Lavender scallops</name>
    <name type="synonym">South American air plant</name>
    <dbReference type="NCBI Taxonomy" id="63787"/>
    <lineage>
        <taxon>Eukaryota</taxon>
        <taxon>Viridiplantae</taxon>
        <taxon>Streptophyta</taxon>
        <taxon>Embryophyta</taxon>
        <taxon>Tracheophyta</taxon>
        <taxon>Spermatophyta</taxon>
        <taxon>Magnoliopsida</taxon>
        <taxon>eudicotyledons</taxon>
        <taxon>Gunneridae</taxon>
        <taxon>Pentapetalae</taxon>
        <taxon>Saxifragales</taxon>
        <taxon>Crassulaceae</taxon>
        <taxon>Kalanchoe</taxon>
    </lineage>
</organism>
<keyword evidence="9" id="KW-0407">Ion channel</keyword>
<dbReference type="Pfam" id="PF07885">
    <property type="entry name" value="Ion_trans_2"/>
    <property type="match status" value="2"/>
</dbReference>